<feature type="domain" description="R3H" evidence="2">
    <location>
        <begin position="81"/>
        <end position="146"/>
    </location>
</feature>
<comment type="caution">
    <text evidence="3">The sequence shown here is derived from an EMBL/GenBank/DDBJ whole genome shotgun (WGS) entry which is preliminary data.</text>
</comment>
<feature type="compositionally biased region" description="Polar residues" evidence="1">
    <location>
        <begin position="177"/>
        <end position="197"/>
    </location>
</feature>
<dbReference type="PANTHER" id="PTHR12360:SF12">
    <property type="entry name" value="TRANSCRIPTIONAL REPRESSOR NF-X1"/>
    <property type="match status" value="1"/>
</dbReference>
<keyword evidence="4" id="KW-1185">Reference proteome</keyword>
<evidence type="ECO:0000256" key="1">
    <source>
        <dbReference type="SAM" id="MobiDB-lite"/>
    </source>
</evidence>
<dbReference type="SUPFAM" id="SSF82708">
    <property type="entry name" value="R3H domain"/>
    <property type="match status" value="1"/>
</dbReference>
<feature type="non-terminal residue" evidence="3">
    <location>
        <position position="197"/>
    </location>
</feature>
<dbReference type="PROSITE" id="PS51061">
    <property type="entry name" value="R3H"/>
    <property type="match status" value="1"/>
</dbReference>
<dbReference type="InterPro" id="IPR001374">
    <property type="entry name" value="R3H_dom"/>
</dbReference>
<evidence type="ECO:0000313" key="4">
    <source>
        <dbReference type="Proteomes" id="UP001162164"/>
    </source>
</evidence>
<reference evidence="3" key="1">
    <citation type="journal article" date="2023" name="Insect Mol. Biol.">
        <title>Genome sequencing provides insights into the evolution of gene families encoding plant cell wall-degrading enzymes in longhorned beetles.</title>
        <authorList>
            <person name="Shin N.R."/>
            <person name="Okamura Y."/>
            <person name="Kirsch R."/>
            <person name="Pauchet Y."/>
        </authorList>
    </citation>
    <scope>NUCLEOTIDE SEQUENCE</scope>
    <source>
        <strain evidence="3">MMC_N1</strain>
    </source>
</reference>
<feature type="region of interest" description="Disordered" evidence="1">
    <location>
        <begin position="165"/>
        <end position="197"/>
    </location>
</feature>
<sequence>MAQLKEKMGDFSKDQTVDISDIVSKPKKPTILKILECTEECRVLERNRRLAIGLQIRNPDLSQKLTPKYTDFLRQWAKKDPHFCQKIHDKLTELPSKANKKSRSHSFESMNRDKRHFIHEYCEHFGVESAAYDMEPNRNVVATAVRDKSWMPSMSLLEVIQRENGQRRVPGPAVLSKSISSKSETVTLKLPGQSQRQ</sequence>
<dbReference type="InterPro" id="IPR036867">
    <property type="entry name" value="R3H_dom_sf"/>
</dbReference>
<gene>
    <name evidence="3" type="ORF">NQ317_019677</name>
</gene>
<evidence type="ECO:0000313" key="3">
    <source>
        <dbReference type="EMBL" id="KAJ8978437.1"/>
    </source>
</evidence>
<dbReference type="EMBL" id="JAPWTJ010000439">
    <property type="protein sequence ID" value="KAJ8978437.1"/>
    <property type="molecule type" value="Genomic_DNA"/>
</dbReference>
<dbReference type="InterPro" id="IPR034078">
    <property type="entry name" value="NFX1_fam"/>
</dbReference>
<protein>
    <recommendedName>
        <fullName evidence="2">R3H domain-containing protein</fullName>
    </recommendedName>
</protein>
<dbReference type="SMART" id="SM00393">
    <property type="entry name" value="R3H"/>
    <property type="match status" value="1"/>
</dbReference>
<evidence type="ECO:0000259" key="2">
    <source>
        <dbReference type="PROSITE" id="PS51061"/>
    </source>
</evidence>
<organism evidence="3 4">
    <name type="scientific">Molorchus minor</name>
    <dbReference type="NCBI Taxonomy" id="1323400"/>
    <lineage>
        <taxon>Eukaryota</taxon>
        <taxon>Metazoa</taxon>
        <taxon>Ecdysozoa</taxon>
        <taxon>Arthropoda</taxon>
        <taxon>Hexapoda</taxon>
        <taxon>Insecta</taxon>
        <taxon>Pterygota</taxon>
        <taxon>Neoptera</taxon>
        <taxon>Endopterygota</taxon>
        <taxon>Coleoptera</taxon>
        <taxon>Polyphaga</taxon>
        <taxon>Cucujiformia</taxon>
        <taxon>Chrysomeloidea</taxon>
        <taxon>Cerambycidae</taxon>
        <taxon>Lamiinae</taxon>
        <taxon>Monochamini</taxon>
        <taxon>Molorchus</taxon>
    </lineage>
</organism>
<dbReference type="PANTHER" id="PTHR12360">
    <property type="entry name" value="NUCLEAR TRANSCRIPTION FACTOR, X-BOX BINDING 1 NFX1"/>
    <property type="match status" value="1"/>
</dbReference>
<accession>A0ABQ9JL77</accession>
<dbReference type="Proteomes" id="UP001162164">
    <property type="component" value="Unassembled WGS sequence"/>
</dbReference>
<proteinExistence type="predicted"/>
<dbReference type="Pfam" id="PF01424">
    <property type="entry name" value="R3H"/>
    <property type="match status" value="1"/>
</dbReference>
<name>A0ABQ9JL77_9CUCU</name>
<dbReference type="Gene3D" id="3.30.1370.50">
    <property type="entry name" value="R3H-like domain"/>
    <property type="match status" value="1"/>
</dbReference>